<name>A0A672GVQ3_SALFA</name>
<dbReference type="InterPro" id="IPR039361">
    <property type="entry name" value="Cyclin"/>
</dbReference>
<evidence type="ECO:0000259" key="10">
    <source>
        <dbReference type="SMART" id="SM01332"/>
    </source>
</evidence>
<evidence type="ECO:0000259" key="9">
    <source>
        <dbReference type="SMART" id="SM00385"/>
    </source>
</evidence>
<keyword evidence="3" id="KW-0132">Cell division</keyword>
<reference evidence="11" key="3">
    <citation type="submission" date="2025-09" db="UniProtKB">
        <authorList>
            <consortium name="Ensembl"/>
        </authorList>
    </citation>
    <scope>IDENTIFICATION</scope>
</reference>
<feature type="domain" description="Cyclin C-terminal" evidence="10">
    <location>
        <begin position="137"/>
        <end position="259"/>
    </location>
</feature>
<dbReference type="SUPFAM" id="SSF47954">
    <property type="entry name" value="Cyclin-like"/>
    <property type="match status" value="2"/>
</dbReference>
<dbReference type="PROSITE" id="PS00292">
    <property type="entry name" value="CYCLINS"/>
    <property type="match status" value="1"/>
</dbReference>
<dbReference type="InterPro" id="IPR004367">
    <property type="entry name" value="Cyclin_C-dom"/>
</dbReference>
<evidence type="ECO:0000256" key="2">
    <source>
        <dbReference type="ARBA" id="ARBA00006955"/>
    </source>
</evidence>
<evidence type="ECO:0000313" key="12">
    <source>
        <dbReference type="Proteomes" id="UP000472267"/>
    </source>
</evidence>
<dbReference type="SMART" id="SM01332">
    <property type="entry name" value="Cyclin_C"/>
    <property type="match status" value="1"/>
</dbReference>
<comment type="subunit">
    <text evidence="6">Interacts with the CDK1 protein kinase to form a serine/threonine kinase holoenzyme complex also known as maturation promoting factor (MPF). The cyclin subunit imparts substrate specificity to the complex.</text>
</comment>
<dbReference type="Pfam" id="PF00134">
    <property type="entry name" value="Cyclin_N"/>
    <property type="match status" value="1"/>
</dbReference>
<dbReference type="Ensembl" id="ENSSFAT00005023731.1">
    <property type="protein sequence ID" value="ENSSFAP00005022788.1"/>
    <property type="gene ID" value="ENSSFAG00005011815.1"/>
</dbReference>
<reference evidence="11" key="2">
    <citation type="submission" date="2025-08" db="UniProtKB">
        <authorList>
            <consortium name="Ensembl"/>
        </authorList>
    </citation>
    <scope>IDENTIFICATION</scope>
</reference>
<dbReference type="GO" id="GO:0051301">
    <property type="term" value="P:cell division"/>
    <property type="evidence" value="ECO:0007669"/>
    <property type="project" value="UniProtKB-KW"/>
</dbReference>
<organism evidence="11 12">
    <name type="scientific">Salarias fasciatus</name>
    <name type="common">Jewelled blenny</name>
    <name type="synonym">Blennius fasciatus</name>
    <dbReference type="NCBI Taxonomy" id="181472"/>
    <lineage>
        <taxon>Eukaryota</taxon>
        <taxon>Metazoa</taxon>
        <taxon>Chordata</taxon>
        <taxon>Craniata</taxon>
        <taxon>Vertebrata</taxon>
        <taxon>Euteleostomi</taxon>
        <taxon>Actinopterygii</taxon>
        <taxon>Neopterygii</taxon>
        <taxon>Teleostei</taxon>
        <taxon>Neoteleostei</taxon>
        <taxon>Acanthomorphata</taxon>
        <taxon>Ovalentaria</taxon>
        <taxon>Blenniimorphae</taxon>
        <taxon>Blenniiformes</taxon>
        <taxon>Blennioidei</taxon>
        <taxon>Blenniidae</taxon>
        <taxon>Salariinae</taxon>
        <taxon>Salarias</taxon>
    </lineage>
</organism>
<evidence type="ECO:0000256" key="4">
    <source>
        <dbReference type="ARBA" id="ARBA00023127"/>
    </source>
</evidence>
<dbReference type="InterPro" id="IPR013763">
    <property type="entry name" value="Cyclin-like_dom"/>
</dbReference>
<dbReference type="Pfam" id="PF02984">
    <property type="entry name" value="Cyclin_C"/>
    <property type="match status" value="1"/>
</dbReference>
<comment type="function">
    <text evidence="1">Essential for the control of the cell cycle at the G2/M (mitosis) transition.</text>
</comment>
<dbReference type="InParanoid" id="A0A672GVQ3"/>
<proteinExistence type="inferred from homology"/>
<dbReference type="PANTHER" id="PTHR10177">
    <property type="entry name" value="CYCLINS"/>
    <property type="match status" value="1"/>
</dbReference>
<keyword evidence="5" id="KW-0131">Cell cycle</keyword>
<feature type="domain" description="Cyclin-like" evidence="9">
    <location>
        <begin position="43"/>
        <end position="128"/>
    </location>
</feature>
<keyword evidence="12" id="KW-1185">Reference proteome</keyword>
<evidence type="ECO:0000256" key="6">
    <source>
        <dbReference type="ARBA" id="ARBA00025821"/>
    </source>
</evidence>
<accession>A0A672GVQ3</accession>
<reference evidence="11" key="1">
    <citation type="submission" date="2019-06" db="EMBL/GenBank/DDBJ databases">
        <authorList>
            <consortium name="Wellcome Sanger Institute Data Sharing"/>
        </authorList>
    </citation>
    <scope>NUCLEOTIDE SEQUENCE [LARGE SCALE GENOMIC DNA]</scope>
</reference>
<evidence type="ECO:0000256" key="8">
    <source>
        <dbReference type="RuleBase" id="RU000383"/>
    </source>
</evidence>
<dbReference type="InterPro" id="IPR006671">
    <property type="entry name" value="Cyclin_N"/>
</dbReference>
<evidence type="ECO:0000256" key="5">
    <source>
        <dbReference type="ARBA" id="ARBA00023306"/>
    </source>
</evidence>
<dbReference type="Proteomes" id="UP000472267">
    <property type="component" value="Chromosome 22"/>
</dbReference>
<sequence>GLWRDSDQVRLQMFGHDLNYKHSANFLKKHPNVAPAMRSILLNWLIEVCEAYTLHRQTFYLAQDYFDRFMMTQSNVQKDVLQLIGITCLFIAAKMEESHPPRLRQMVYVTADTYSEKHIIQMELAVLKHLRWQLTPETPLSWMNLFFQLSANSNGSDLLERQFPLDFYLQMTRLLDLCMLSINALDFRYEVLAASVLCYFVPQERVEAVTGLPKHVIQPCVTWMAPFAQSASRFGKETLKDFAGKKIEDGHTIQTHTDYLTMLVSVRRADVWMPGCHSHRSES</sequence>
<evidence type="ECO:0000256" key="7">
    <source>
        <dbReference type="ARBA" id="ARBA00040980"/>
    </source>
</evidence>
<dbReference type="Gene3D" id="1.10.472.10">
    <property type="entry name" value="Cyclin-like"/>
    <property type="match status" value="2"/>
</dbReference>
<evidence type="ECO:0000256" key="3">
    <source>
        <dbReference type="ARBA" id="ARBA00022618"/>
    </source>
</evidence>
<protein>
    <recommendedName>
        <fullName evidence="7">G2/mitotic-specific cyclin-B2</fullName>
    </recommendedName>
</protein>
<evidence type="ECO:0000256" key="1">
    <source>
        <dbReference type="ARBA" id="ARBA00003222"/>
    </source>
</evidence>
<dbReference type="OMA" id="QPCVNWM"/>
<dbReference type="SMART" id="SM00385">
    <property type="entry name" value="CYCLIN"/>
    <property type="match status" value="1"/>
</dbReference>
<dbReference type="InterPro" id="IPR048258">
    <property type="entry name" value="Cyclins_cyclin-box"/>
</dbReference>
<dbReference type="AlphaFoldDB" id="A0A672GVQ3"/>
<dbReference type="FunFam" id="1.10.472.10:FF:000001">
    <property type="entry name" value="G2/mitotic-specific cyclin"/>
    <property type="match status" value="1"/>
</dbReference>
<evidence type="ECO:0000313" key="11">
    <source>
        <dbReference type="Ensembl" id="ENSSFAP00005022788.1"/>
    </source>
</evidence>
<keyword evidence="4 8" id="KW-0195">Cyclin</keyword>
<comment type="similarity">
    <text evidence="2">Belongs to the cyclin family. Cyclin AB subfamily.</text>
</comment>
<dbReference type="InterPro" id="IPR036915">
    <property type="entry name" value="Cyclin-like_sf"/>
</dbReference>